<feature type="compositionally biased region" description="Low complexity" evidence="1">
    <location>
        <begin position="43"/>
        <end position="52"/>
    </location>
</feature>
<comment type="caution">
    <text evidence="2">The sequence shown here is derived from an EMBL/GenBank/DDBJ whole genome shotgun (WGS) entry which is preliminary data.</text>
</comment>
<dbReference type="Proteomes" id="UP000197138">
    <property type="component" value="Unassembled WGS sequence"/>
</dbReference>
<evidence type="ECO:0000256" key="1">
    <source>
        <dbReference type="SAM" id="MobiDB-lite"/>
    </source>
</evidence>
<evidence type="ECO:0000313" key="3">
    <source>
        <dbReference type="Proteomes" id="UP000197138"/>
    </source>
</evidence>
<proteinExistence type="predicted"/>
<gene>
    <name evidence="2" type="ORF">CDL15_Pgr011665</name>
</gene>
<organism evidence="2 3">
    <name type="scientific">Punica granatum</name>
    <name type="common">Pomegranate</name>
    <dbReference type="NCBI Taxonomy" id="22663"/>
    <lineage>
        <taxon>Eukaryota</taxon>
        <taxon>Viridiplantae</taxon>
        <taxon>Streptophyta</taxon>
        <taxon>Embryophyta</taxon>
        <taxon>Tracheophyta</taxon>
        <taxon>Spermatophyta</taxon>
        <taxon>Magnoliopsida</taxon>
        <taxon>eudicotyledons</taxon>
        <taxon>Gunneridae</taxon>
        <taxon>Pentapetalae</taxon>
        <taxon>rosids</taxon>
        <taxon>malvids</taxon>
        <taxon>Myrtales</taxon>
        <taxon>Lythraceae</taxon>
        <taxon>Punica</taxon>
    </lineage>
</organism>
<feature type="region of interest" description="Disordered" evidence="1">
    <location>
        <begin position="32"/>
        <end position="60"/>
    </location>
</feature>
<name>A0A218WX52_PUNGR</name>
<reference evidence="3" key="1">
    <citation type="journal article" date="2017" name="Plant J.">
        <title>The pomegranate (Punica granatum L.) genome and the genomics of punicalagin biosynthesis.</title>
        <authorList>
            <person name="Qin G."/>
            <person name="Xu C."/>
            <person name="Ming R."/>
            <person name="Tang H."/>
            <person name="Guyot R."/>
            <person name="Kramer E.M."/>
            <person name="Hu Y."/>
            <person name="Yi X."/>
            <person name="Qi Y."/>
            <person name="Xu X."/>
            <person name="Gao Z."/>
            <person name="Pan H."/>
            <person name="Jian J."/>
            <person name="Tian Y."/>
            <person name="Yue Z."/>
            <person name="Xu Y."/>
        </authorList>
    </citation>
    <scope>NUCLEOTIDE SEQUENCE [LARGE SCALE GENOMIC DNA]</scope>
    <source>
        <strain evidence="3">cv. Dabenzi</strain>
    </source>
</reference>
<dbReference type="EMBL" id="MTKT01002940">
    <property type="protein sequence ID" value="OWM76940.1"/>
    <property type="molecule type" value="Genomic_DNA"/>
</dbReference>
<evidence type="ECO:0000313" key="2">
    <source>
        <dbReference type="EMBL" id="OWM76940.1"/>
    </source>
</evidence>
<accession>A0A218WX52</accession>
<sequence length="101" mass="10688">MFYLASGYEERVGEMFESRVTLLNAWKGARVQRMRSGKDGRAGRSSGAREGAQAGGRRTGARLALRGARGALGRAGAVVRVSGRSTGCTVHPSARPLPEIT</sequence>
<protein>
    <submittedName>
        <fullName evidence="2">Uncharacterized protein</fullName>
    </submittedName>
</protein>
<dbReference type="AlphaFoldDB" id="A0A218WX52"/>